<feature type="domain" description="Hydantoinase/oxoprolinase N-terminal" evidence="2">
    <location>
        <begin position="5"/>
        <end position="159"/>
    </location>
</feature>
<evidence type="ECO:0000313" key="3">
    <source>
        <dbReference type="EMBL" id="QLC49569.1"/>
    </source>
</evidence>
<accession>A0A7D5IB78</accession>
<dbReference type="PANTHER" id="PTHR11365">
    <property type="entry name" value="5-OXOPROLINASE RELATED"/>
    <property type="match status" value="1"/>
</dbReference>
<feature type="domain" description="Hydantoinase A/oxoprolinase" evidence="1">
    <location>
        <begin position="180"/>
        <end position="370"/>
    </location>
</feature>
<dbReference type="InterPro" id="IPR002821">
    <property type="entry name" value="Hydantoinase_A"/>
</dbReference>
<evidence type="ECO:0000313" key="4">
    <source>
        <dbReference type="Proteomes" id="UP000509594"/>
    </source>
</evidence>
<dbReference type="GO" id="GO:0006749">
    <property type="term" value="P:glutathione metabolic process"/>
    <property type="evidence" value="ECO:0007669"/>
    <property type="project" value="TreeGrafter"/>
</dbReference>
<reference evidence="3 4" key="1">
    <citation type="submission" date="2020-06" db="EMBL/GenBank/DDBJ databases">
        <title>Methanolobus halotolerans sp. nov., isolated from a saline lake Tus in Siberia.</title>
        <authorList>
            <person name="Shen Y."/>
            <person name="Chen S.-C."/>
            <person name="Lai M.-C."/>
            <person name="Huang H.-H."/>
            <person name="Chiu H.-H."/>
            <person name="Tang S.-L."/>
            <person name="Rogozin D.Y."/>
            <person name="Degermendzhy A.G."/>
        </authorList>
    </citation>
    <scope>NUCLEOTIDE SEQUENCE [LARGE SCALE GENOMIC DNA]</scope>
    <source>
        <strain evidence="3 4">DSM 21339</strain>
    </source>
</reference>
<sequence>MQYSLGIDAGGTFTDAVIVRDSDGAIVDSTKVLTTYPDPIGGIKKAIDELEPECVKDVKLVSVSTTLSTNTILEDTGFPVGVILVGDYVIPEEGFPAKYYVQLSGGHTSNGEESAPLDEEGVKRFAMEIKDQVSAFAVSSFFSNRNSEHELRVKQIIRDLTGLPVVCGHELSQEVGAYDRSITAYLNAQLLPITHRFIKSIMQDIKSRGIDANLLMLKCDGSVVGMEEALERPIESIFSGPAASLVGAAYLTKYDTCAMIDVGGTSTDVALIKNGIPELSSQGAVVGGWKTMVKAIRMETSATGGDSHIWTKDQKFHVGPRRVIPLCRAAVEYTGFLEKLKECKNPSRKLFCENIQPTKFYVRTGFLPIDLSRTEEEIYDAIQGVPISYTELFLRLKRQPSVKALDSLIQKRLIQAIGFTPTDALHVLGDFQRWETEASVLGAERLAKFMNTKKEILCKDIKRKVAWNMASDLISYLVKDIPEHVIENMLSGDNFARFKVETPVVLLGGPVVAFKEEMERLIDANIVLPEHSSVGNAVGALVGKGIKRMEILIKRDFAPITGENVTKEELKNAKEVIRYFVFSPDGRQMFSEYLEAVDFATNTAKRYVMDYMKSAGYSEKEVDLEVTKKELSIRDNEEPVETKVIVVGVGTSRVVVEKDVIPDYMRKKAISSRRAAEHSYSGK</sequence>
<dbReference type="GeneID" id="55820914"/>
<dbReference type="PANTHER" id="PTHR11365:SF2">
    <property type="entry name" value="5-OXOPROLINASE"/>
    <property type="match status" value="1"/>
</dbReference>
<evidence type="ECO:0000259" key="2">
    <source>
        <dbReference type="Pfam" id="PF05378"/>
    </source>
</evidence>
<dbReference type="Pfam" id="PF05378">
    <property type="entry name" value="Hydant_A_N"/>
    <property type="match status" value="1"/>
</dbReference>
<proteinExistence type="predicted"/>
<dbReference type="AlphaFoldDB" id="A0A7D5IB78"/>
<dbReference type="GO" id="GO:0005829">
    <property type="term" value="C:cytosol"/>
    <property type="evidence" value="ECO:0007669"/>
    <property type="project" value="TreeGrafter"/>
</dbReference>
<dbReference type="SUPFAM" id="SSF53067">
    <property type="entry name" value="Actin-like ATPase domain"/>
    <property type="match status" value="1"/>
</dbReference>
<evidence type="ECO:0000259" key="1">
    <source>
        <dbReference type="Pfam" id="PF01968"/>
    </source>
</evidence>
<dbReference type="Proteomes" id="UP000509594">
    <property type="component" value="Chromosome"/>
</dbReference>
<dbReference type="InterPro" id="IPR045079">
    <property type="entry name" value="Oxoprolinase-like"/>
</dbReference>
<dbReference type="EMBL" id="CP058215">
    <property type="protein sequence ID" value="QLC49569.1"/>
    <property type="molecule type" value="Genomic_DNA"/>
</dbReference>
<organism evidence="3 4">
    <name type="scientific">Methanolobus zinderi</name>
    <dbReference type="NCBI Taxonomy" id="536044"/>
    <lineage>
        <taxon>Archaea</taxon>
        <taxon>Methanobacteriati</taxon>
        <taxon>Methanobacteriota</taxon>
        <taxon>Stenosarchaea group</taxon>
        <taxon>Methanomicrobia</taxon>
        <taxon>Methanosarcinales</taxon>
        <taxon>Methanosarcinaceae</taxon>
        <taxon>Methanolobus</taxon>
    </lineage>
</organism>
<protein>
    <submittedName>
        <fullName evidence="3">Hydantoinase/oxoprolinase family protein</fullName>
    </submittedName>
</protein>
<dbReference type="Pfam" id="PF01968">
    <property type="entry name" value="Hydantoinase_A"/>
    <property type="match status" value="1"/>
</dbReference>
<keyword evidence="4" id="KW-1185">Reference proteome</keyword>
<gene>
    <name evidence="3" type="ORF">HWN40_04525</name>
</gene>
<dbReference type="RefSeq" id="WP_176964625.1">
    <property type="nucleotide sequence ID" value="NZ_CP058215.1"/>
</dbReference>
<name>A0A7D5IB78_9EURY</name>
<dbReference type="GO" id="GO:0017168">
    <property type="term" value="F:5-oxoprolinase (ATP-hydrolyzing) activity"/>
    <property type="evidence" value="ECO:0007669"/>
    <property type="project" value="TreeGrafter"/>
</dbReference>
<dbReference type="OrthoDB" id="8261at2157"/>
<dbReference type="InterPro" id="IPR008040">
    <property type="entry name" value="Hydant_A_N"/>
</dbReference>
<dbReference type="InterPro" id="IPR043129">
    <property type="entry name" value="ATPase_NBD"/>
</dbReference>
<dbReference type="KEGG" id="mzi:HWN40_04525"/>